<dbReference type="AlphaFoldDB" id="V2W4X0"/>
<feature type="region of interest" description="Disordered" evidence="1">
    <location>
        <begin position="297"/>
        <end position="316"/>
    </location>
</feature>
<feature type="compositionally biased region" description="Low complexity" evidence="1">
    <location>
        <begin position="61"/>
        <end position="77"/>
    </location>
</feature>
<proteinExistence type="predicted"/>
<feature type="compositionally biased region" description="Basic and acidic residues" evidence="1">
    <location>
        <begin position="92"/>
        <end position="102"/>
    </location>
</feature>
<reference evidence="2 3" key="1">
    <citation type="journal article" date="2014" name="BMC Genomics">
        <title>Genome and secretome analysis of the hemibiotrophic fungal pathogen, Moniliophthora roreri, which causes frosty pod rot disease of cacao: mechanisms of the biotrophic and necrotrophic phases.</title>
        <authorList>
            <person name="Meinhardt L.W."/>
            <person name="Costa G.G.L."/>
            <person name="Thomazella D.P.T."/>
            <person name="Teixeira P.J.P.L."/>
            <person name="Carazzolle M.F."/>
            <person name="Schuster S.C."/>
            <person name="Carlson J.E."/>
            <person name="Guiltinan M.J."/>
            <person name="Mieczkowski P."/>
            <person name="Farmer A."/>
            <person name="Ramaraj T."/>
            <person name="Crozier J."/>
            <person name="Davis R.E."/>
            <person name="Shao J."/>
            <person name="Melnick R.L."/>
            <person name="Pereira G.A.G."/>
            <person name="Bailey B.A."/>
        </authorList>
    </citation>
    <scope>NUCLEOTIDE SEQUENCE [LARGE SCALE GENOMIC DNA]</scope>
    <source>
        <strain evidence="2 3">MCA 2997</strain>
    </source>
</reference>
<feature type="region of interest" description="Disordered" evidence="1">
    <location>
        <begin position="18"/>
        <end position="106"/>
    </location>
</feature>
<name>V2W4X0_MONRO</name>
<accession>V2W4X0</accession>
<comment type="caution">
    <text evidence="2">The sequence shown here is derived from an EMBL/GenBank/DDBJ whole genome shotgun (WGS) entry which is preliminary data.</text>
</comment>
<dbReference type="HOGENOM" id="CLU_966714_0_0_1"/>
<feature type="compositionally biased region" description="Polar residues" evidence="1">
    <location>
        <begin position="36"/>
        <end position="46"/>
    </location>
</feature>
<feature type="compositionally biased region" description="Low complexity" evidence="1">
    <location>
        <begin position="297"/>
        <end position="309"/>
    </location>
</feature>
<evidence type="ECO:0000256" key="1">
    <source>
        <dbReference type="SAM" id="MobiDB-lite"/>
    </source>
</evidence>
<protein>
    <submittedName>
        <fullName evidence="2">Uncharacterized protein</fullName>
    </submittedName>
</protein>
<feature type="region of interest" description="Disordered" evidence="1">
    <location>
        <begin position="232"/>
        <end position="255"/>
    </location>
</feature>
<keyword evidence="3" id="KW-1185">Reference proteome</keyword>
<dbReference type="OrthoDB" id="6247875at2759"/>
<dbReference type="Proteomes" id="UP000017559">
    <property type="component" value="Unassembled WGS sequence"/>
</dbReference>
<evidence type="ECO:0000313" key="3">
    <source>
        <dbReference type="Proteomes" id="UP000017559"/>
    </source>
</evidence>
<organism evidence="2 3">
    <name type="scientific">Moniliophthora roreri (strain MCA 2997)</name>
    <name type="common">Cocoa frosty pod rot fungus</name>
    <name type="synonym">Crinipellis roreri</name>
    <dbReference type="NCBI Taxonomy" id="1381753"/>
    <lineage>
        <taxon>Eukaryota</taxon>
        <taxon>Fungi</taxon>
        <taxon>Dikarya</taxon>
        <taxon>Basidiomycota</taxon>
        <taxon>Agaricomycotina</taxon>
        <taxon>Agaricomycetes</taxon>
        <taxon>Agaricomycetidae</taxon>
        <taxon>Agaricales</taxon>
        <taxon>Marasmiineae</taxon>
        <taxon>Marasmiaceae</taxon>
        <taxon>Moniliophthora</taxon>
    </lineage>
</organism>
<sequence length="316" mass="35132">MDREGDVQRRRSVTLVIGDDFDTSESAYPAQRAFTAPSSHNLNGSPYPTPSNPLIEPVLRSPTSGSSPSSAYTTSSPLTRILSPDAPPGSVDIEHRPRKGDGYNRPPSPWRLFRQKYFKNCQQAQEEAAVGRTTKKLNAARLADAMDWIRKVFRQRKVTVLSAEQRNYWKDPAKERERLYPGYAPRDSLRNSLRNDIHELWMALAETQNKLVNGSSQIKSVSFDIPSSSRLCQSSSLSPATDHQGGSDDNGANFTTRNDGNFNLTLNNVVLLSCEPDQLQTVERVCTGVLQLRPRTTSTTPTITRAGGTKPNMHED</sequence>
<evidence type="ECO:0000313" key="2">
    <source>
        <dbReference type="EMBL" id="ESK81868.1"/>
    </source>
</evidence>
<dbReference type="KEGG" id="mrr:Moror_9609"/>
<gene>
    <name evidence="2" type="ORF">Moror_9609</name>
</gene>
<dbReference type="EMBL" id="AWSO01002194">
    <property type="protein sequence ID" value="ESK81868.1"/>
    <property type="molecule type" value="Genomic_DNA"/>
</dbReference>